<evidence type="ECO:0000256" key="7">
    <source>
        <dbReference type="HAMAP-Rule" id="MF_01401"/>
    </source>
</evidence>
<dbReference type="SUPFAM" id="SSF55068">
    <property type="entry name" value="Peptide methionine sulfoxide reductase"/>
    <property type="match status" value="1"/>
</dbReference>
<evidence type="ECO:0000256" key="4">
    <source>
        <dbReference type="ARBA" id="ARBA00047806"/>
    </source>
</evidence>
<organism evidence="9 10">
    <name type="scientific">Halalkalibacter kiskunsagensis</name>
    <dbReference type="NCBI Taxonomy" id="1548599"/>
    <lineage>
        <taxon>Bacteria</taxon>
        <taxon>Bacillati</taxon>
        <taxon>Bacillota</taxon>
        <taxon>Bacilli</taxon>
        <taxon>Bacillales</taxon>
        <taxon>Bacillaceae</taxon>
        <taxon>Halalkalibacter</taxon>
    </lineage>
</organism>
<dbReference type="PANTHER" id="PTHR43774">
    <property type="entry name" value="PEPTIDE METHIONINE SULFOXIDE REDUCTASE"/>
    <property type="match status" value="1"/>
</dbReference>
<dbReference type="GO" id="GO:0008113">
    <property type="term" value="F:peptide-methionine (S)-S-oxide reductase activity"/>
    <property type="evidence" value="ECO:0007669"/>
    <property type="project" value="UniProtKB-EC"/>
</dbReference>
<evidence type="ECO:0000313" key="9">
    <source>
        <dbReference type="EMBL" id="MFC0471327.1"/>
    </source>
</evidence>
<evidence type="ECO:0000256" key="3">
    <source>
        <dbReference type="ARBA" id="ARBA00023268"/>
    </source>
</evidence>
<comment type="caution">
    <text evidence="7">Lacks conserved residue(s) required for the propagation of feature annotation.</text>
</comment>
<dbReference type="PANTHER" id="PTHR43774:SF1">
    <property type="entry name" value="PEPTIDE METHIONINE SULFOXIDE REDUCTASE MSRA 2"/>
    <property type="match status" value="1"/>
</dbReference>
<dbReference type="SUPFAM" id="SSF51316">
    <property type="entry name" value="Mss4-like"/>
    <property type="match status" value="1"/>
</dbReference>
<dbReference type="InterPro" id="IPR002579">
    <property type="entry name" value="Met_Sox_Rdtase_MsrB_dom"/>
</dbReference>
<sequence length="246" mass="28892">MHGKFPGIYKGLSGYSGGYKENPSYEEVISGTTGHREVVQITFDPNVFPYENLLNIYWRNIDPTDEGGQFRDRGEQYKTAIYYHSEEQQKLAEESKRRLEESMKFSKSIVTDILPAKTFYPAEEKHQDYYKKNPYHYKRYYEGSGRKGFTENKWRVEKDPKQLKERLTFLQYEVTQNNATERPFENEFYQNCEEGIYVDIVAGEPLFYTNDQYDAGCAALRFIPKNILDSAGYGEYLSIFEEGEQT</sequence>
<evidence type="ECO:0000256" key="5">
    <source>
        <dbReference type="ARBA" id="ARBA00048488"/>
    </source>
</evidence>
<gene>
    <name evidence="7 9" type="primary">msrA</name>
    <name evidence="9" type="ORF">ACFFHM_12720</name>
</gene>
<dbReference type="EMBL" id="JBHLUX010000031">
    <property type="protein sequence ID" value="MFC0471327.1"/>
    <property type="molecule type" value="Genomic_DNA"/>
</dbReference>
<dbReference type="InterPro" id="IPR036509">
    <property type="entry name" value="Met_Sox_Rdtase_MsrA_sf"/>
</dbReference>
<comment type="catalytic activity">
    <reaction evidence="4 7">
        <text>L-methionyl-[protein] + [thioredoxin]-disulfide + H2O = L-methionyl-(S)-S-oxide-[protein] + [thioredoxin]-dithiol</text>
        <dbReference type="Rhea" id="RHEA:14217"/>
        <dbReference type="Rhea" id="RHEA-COMP:10698"/>
        <dbReference type="Rhea" id="RHEA-COMP:10700"/>
        <dbReference type="Rhea" id="RHEA-COMP:12313"/>
        <dbReference type="Rhea" id="RHEA-COMP:12315"/>
        <dbReference type="ChEBI" id="CHEBI:15377"/>
        <dbReference type="ChEBI" id="CHEBI:16044"/>
        <dbReference type="ChEBI" id="CHEBI:29950"/>
        <dbReference type="ChEBI" id="CHEBI:44120"/>
        <dbReference type="ChEBI" id="CHEBI:50058"/>
        <dbReference type="EC" id="1.8.4.11"/>
    </reaction>
</comment>
<comment type="catalytic activity">
    <reaction evidence="6 7">
        <text>[thioredoxin]-disulfide + L-methionine + H2O = L-methionine (S)-S-oxide + [thioredoxin]-dithiol</text>
        <dbReference type="Rhea" id="RHEA:19993"/>
        <dbReference type="Rhea" id="RHEA-COMP:10698"/>
        <dbReference type="Rhea" id="RHEA-COMP:10700"/>
        <dbReference type="ChEBI" id="CHEBI:15377"/>
        <dbReference type="ChEBI" id="CHEBI:29950"/>
        <dbReference type="ChEBI" id="CHEBI:50058"/>
        <dbReference type="ChEBI" id="CHEBI:57844"/>
        <dbReference type="ChEBI" id="CHEBI:58772"/>
        <dbReference type="EC" id="1.8.4.11"/>
    </reaction>
</comment>
<keyword evidence="2 7" id="KW-0560">Oxidoreductase</keyword>
<feature type="domain" description="MsrB" evidence="8">
    <location>
        <begin position="160"/>
        <end position="246"/>
    </location>
</feature>
<dbReference type="Gene3D" id="2.170.150.20">
    <property type="entry name" value="Peptide methionine sulfoxide reductase"/>
    <property type="match status" value="1"/>
</dbReference>
<dbReference type="Pfam" id="PF01641">
    <property type="entry name" value="SelR"/>
    <property type="match status" value="1"/>
</dbReference>
<dbReference type="PROSITE" id="PS51790">
    <property type="entry name" value="MSRB"/>
    <property type="match status" value="1"/>
</dbReference>
<evidence type="ECO:0000256" key="6">
    <source>
        <dbReference type="ARBA" id="ARBA00048782"/>
    </source>
</evidence>
<accession>A0ABV6KDD7</accession>
<protein>
    <recommendedName>
        <fullName evidence="7">Peptide methionine sulfoxide reductase MsrA</fullName>
        <shortName evidence="7">Protein-methionine-S-oxide reductase</shortName>
        <ecNumber evidence="7">1.8.4.11</ecNumber>
    </recommendedName>
    <alternativeName>
        <fullName evidence="7">Peptide-methionine (S)-S-oxide reductase</fullName>
        <shortName evidence="7">Peptide Met(O) reductase</shortName>
    </alternativeName>
</protein>
<evidence type="ECO:0000313" key="10">
    <source>
        <dbReference type="Proteomes" id="UP001589838"/>
    </source>
</evidence>
<dbReference type="NCBIfam" id="TIGR00401">
    <property type="entry name" value="msrA"/>
    <property type="match status" value="1"/>
</dbReference>
<comment type="function">
    <text evidence="7">Has an important function as a repair enzyme for proteins that have been inactivated by oxidation. Catalyzes the reversible oxidation-reduction of methionine sulfoxide in proteins to methionine.</text>
</comment>
<evidence type="ECO:0000256" key="2">
    <source>
        <dbReference type="ARBA" id="ARBA00023002"/>
    </source>
</evidence>
<comment type="caution">
    <text evidence="9">The sequence shown here is derived from an EMBL/GenBank/DDBJ whole genome shotgun (WGS) entry which is preliminary data.</text>
</comment>
<evidence type="ECO:0000259" key="8">
    <source>
        <dbReference type="PROSITE" id="PS51790"/>
    </source>
</evidence>
<name>A0ABV6KDD7_9BACI</name>
<evidence type="ECO:0000256" key="1">
    <source>
        <dbReference type="ARBA" id="ARBA00005591"/>
    </source>
</evidence>
<keyword evidence="3" id="KW-0511">Multifunctional enzyme</keyword>
<dbReference type="EC" id="1.8.4.11" evidence="7"/>
<reference evidence="9 10" key="1">
    <citation type="submission" date="2024-09" db="EMBL/GenBank/DDBJ databases">
        <authorList>
            <person name="Sun Q."/>
            <person name="Mori K."/>
        </authorList>
    </citation>
    <scope>NUCLEOTIDE SEQUENCE [LARGE SCALE GENOMIC DNA]</scope>
    <source>
        <strain evidence="9 10">NCAIM B.02610</strain>
    </source>
</reference>
<dbReference type="InterPro" id="IPR011057">
    <property type="entry name" value="Mss4-like_sf"/>
</dbReference>
<dbReference type="HAMAP" id="MF_01401">
    <property type="entry name" value="MsrA"/>
    <property type="match status" value="1"/>
</dbReference>
<proteinExistence type="inferred from homology"/>
<keyword evidence="10" id="KW-1185">Reference proteome</keyword>
<dbReference type="InterPro" id="IPR002569">
    <property type="entry name" value="Met_Sox_Rdtase_MsrA_dom"/>
</dbReference>
<dbReference type="RefSeq" id="WP_335962376.1">
    <property type="nucleotide sequence ID" value="NZ_JAXBLX010000028.1"/>
</dbReference>
<dbReference type="Pfam" id="PF01625">
    <property type="entry name" value="PMSR"/>
    <property type="match status" value="1"/>
</dbReference>
<comment type="similarity">
    <text evidence="1 7">Belongs to the MsrA Met sulfoxide reductase family.</text>
</comment>
<dbReference type="Gene3D" id="3.30.1060.10">
    <property type="entry name" value="Peptide methionine sulphoxide reductase MsrA"/>
    <property type="match status" value="1"/>
</dbReference>
<dbReference type="Proteomes" id="UP001589838">
    <property type="component" value="Unassembled WGS sequence"/>
</dbReference>
<comment type="catalytic activity">
    <reaction evidence="5">
        <text>L-methionyl-[protein] + [thioredoxin]-disulfide + H2O = L-methionyl-(R)-S-oxide-[protein] + [thioredoxin]-dithiol</text>
        <dbReference type="Rhea" id="RHEA:24164"/>
        <dbReference type="Rhea" id="RHEA-COMP:10698"/>
        <dbReference type="Rhea" id="RHEA-COMP:10700"/>
        <dbReference type="Rhea" id="RHEA-COMP:12313"/>
        <dbReference type="Rhea" id="RHEA-COMP:12314"/>
        <dbReference type="ChEBI" id="CHEBI:15377"/>
        <dbReference type="ChEBI" id="CHEBI:16044"/>
        <dbReference type="ChEBI" id="CHEBI:29950"/>
        <dbReference type="ChEBI" id="CHEBI:45764"/>
        <dbReference type="ChEBI" id="CHEBI:50058"/>
        <dbReference type="EC" id="1.8.4.12"/>
    </reaction>
</comment>